<sequence length="215" mass="22688">MGWLAAALFRRVQAAGFYEDLHRRAVALLPPGADGAAWLDVGCGPGLLARLAVVRGYTVTAVDRDPAMIAAAALHPANDALIRLRRLRFRTAALEDLTGWDPVSVVSAGSLLAVVPDRAAALRQLLARLAPGGQLLLVEPSARMTLRHALRWLVQSGGGAGGGGWLLLWAATRTPARVVDRAGLDRILSAMAGTWRLEAVPLLDGMVTAWVISAA</sequence>
<proteinExistence type="predicted"/>
<name>A0A7W9ZF27_NOVIT</name>
<dbReference type="InterPro" id="IPR029063">
    <property type="entry name" value="SAM-dependent_MTases_sf"/>
</dbReference>
<dbReference type="CDD" id="cd02440">
    <property type="entry name" value="AdoMet_MTases"/>
    <property type="match status" value="1"/>
</dbReference>
<keyword evidence="3" id="KW-0949">S-adenosyl-L-methionine</keyword>
<accession>A0A7W9ZF27</accession>
<keyword evidence="1 4" id="KW-0489">Methyltransferase</keyword>
<evidence type="ECO:0000313" key="5">
    <source>
        <dbReference type="Proteomes" id="UP000544872"/>
    </source>
</evidence>
<evidence type="ECO:0000256" key="1">
    <source>
        <dbReference type="ARBA" id="ARBA00022603"/>
    </source>
</evidence>
<dbReference type="Proteomes" id="UP000544872">
    <property type="component" value="Unassembled WGS sequence"/>
</dbReference>
<evidence type="ECO:0000256" key="3">
    <source>
        <dbReference type="ARBA" id="ARBA00022691"/>
    </source>
</evidence>
<dbReference type="SUPFAM" id="SSF53335">
    <property type="entry name" value="S-adenosyl-L-methionine-dependent methyltransferases"/>
    <property type="match status" value="1"/>
</dbReference>
<dbReference type="PANTHER" id="PTHR43464:SF19">
    <property type="entry name" value="UBIQUINONE BIOSYNTHESIS O-METHYLTRANSFERASE, MITOCHONDRIAL"/>
    <property type="match status" value="1"/>
</dbReference>
<keyword evidence="2 4" id="KW-0808">Transferase</keyword>
<organism evidence="4 5">
    <name type="scientific">Novispirillum itersonii</name>
    <name type="common">Aquaspirillum itersonii</name>
    <dbReference type="NCBI Taxonomy" id="189"/>
    <lineage>
        <taxon>Bacteria</taxon>
        <taxon>Pseudomonadati</taxon>
        <taxon>Pseudomonadota</taxon>
        <taxon>Alphaproteobacteria</taxon>
        <taxon>Rhodospirillales</taxon>
        <taxon>Novispirillaceae</taxon>
        <taxon>Novispirillum</taxon>
    </lineage>
</organism>
<reference evidence="4 5" key="1">
    <citation type="submission" date="2020-08" db="EMBL/GenBank/DDBJ databases">
        <title>Genomic Encyclopedia of Type Strains, Phase IV (KMG-IV): sequencing the most valuable type-strain genomes for metagenomic binning, comparative biology and taxonomic classification.</title>
        <authorList>
            <person name="Goeker M."/>
        </authorList>
    </citation>
    <scope>NUCLEOTIDE SEQUENCE [LARGE SCALE GENOMIC DNA]</scope>
    <source>
        <strain evidence="4 5">DSM 11590</strain>
    </source>
</reference>
<dbReference type="GO" id="GO:0032259">
    <property type="term" value="P:methylation"/>
    <property type="evidence" value="ECO:0007669"/>
    <property type="project" value="UniProtKB-KW"/>
</dbReference>
<keyword evidence="5" id="KW-1185">Reference proteome</keyword>
<gene>
    <name evidence="4" type="ORF">FHS48_001723</name>
</gene>
<dbReference type="AlphaFoldDB" id="A0A7W9ZF27"/>
<comment type="caution">
    <text evidence="4">The sequence shown here is derived from an EMBL/GenBank/DDBJ whole genome shotgun (WGS) entry which is preliminary data.</text>
</comment>
<dbReference type="RefSeq" id="WP_184263142.1">
    <property type="nucleotide sequence ID" value="NZ_JACIIX010000005.1"/>
</dbReference>
<dbReference type="GO" id="GO:0008168">
    <property type="term" value="F:methyltransferase activity"/>
    <property type="evidence" value="ECO:0007669"/>
    <property type="project" value="UniProtKB-KW"/>
</dbReference>
<evidence type="ECO:0000256" key="2">
    <source>
        <dbReference type="ARBA" id="ARBA00022679"/>
    </source>
</evidence>
<dbReference type="Pfam" id="PF13489">
    <property type="entry name" value="Methyltransf_23"/>
    <property type="match status" value="1"/>
</dbReference>
<dbReference type="PANTHER" id="PTHR43464">
    <property type="entry name" value="METHYLTRANSFERASE"/>
    <property type="match status" value="1"/>
</dbReference>
<dbReference type="Gene3D" id="3.40.50.150">
    <property type="entry name" value="Vaccinia Virus protein VP39"/>
    <property type="match status" value="1"/>
</dbReference>
<evidence type="ECO:0000313" key="4">
    <source>
        <dbReference type="EMBL" id="MBB6210308.1"/>
    </source>
</evidence>
<dbReference type="EMBL" id="JACIIX010000005">
    <property type="protein sequence ID" value="MBB6210308.1"/>
    <property type="molecule type" value="Genomic_DNA"/>
</dbReference>
<protein>
    <submittedName>
        <fullName evidence="4">SAM-dependent methyltransferase</fullName>
    </submittedName>
</protein>